<evidence type="ECO:0000313" key="3">
    <source>
        <dbReference type="EMBL" id="HDS10124.1"/>
    </source>
</evidence>
<dbReference type="GO" id="GO:0000398">
    <property type="term" value="P:mRNA splicing, via spliceosome"/>
    <property type="evidence" value="ECO:0007669"/>
    <property type="project" value="InterPro"/>
</dbReference>
<dbReference type="Gene3D" id="2.30.30.100">
    <property type="match status" value="1"/>
</dbReference>
<dbReference type="PANTHER" id="PTHR11021:SF0">
    <property type="entry name" value="SMALL NUCLEAR RIBONUCLEOPROTEIN F"/>
    <property type="match status" value="1"/>
</dbReference>
<gene>
    <name evidence="3" type="ORF">ENO04_00645</name>
</gene>
<dbReference type="InterPro" id="IPR016487">
    <property type="entry name" value="Lsm6/sSmF"/>
</dbReference>
<evidence type="ECO:0000259" key="2">
    <source>
        <dbReference type="PROSITE" id="PS52002"/>
    </source>
</evidence>
<dbReference type="PROSITE" id="PS52002">
    <property type="entry name" value="SM"/>
    <property type="match status" value="1"/>
</dbReference>
<protein>
    <submittedName>
        <fullName evidence="3">Sm ribonucleo</fullName>
    </submittedName>
</protein>
<dbReference type="PANTHER" id="PTHR11021">
    <property type="entry name" value="SMALL NUCLEAR RIBONUCLEOPROTEIN F SNRNP-F"/>
    <property type="match status" value="1"/>
</dbReference>
<evidence type="ECO:0000256" key="1">
    <source>
        <dbReference type="ARBA" id="ARBA00023274"/>
    </source>
</evidence>
<proteinExistence type="predicted"/>
<feature type="domain" description="Sm" evidence="2">
    <location>
        <begin position="7"/>
        <end position="81"/>
    </location>
</feature>
<name>A0A7C1I0Y8_9CREN</name>
<dbReference type="InterPro" id="IPR010920">
    <property type="entry name" value="LSM_dom_sf"/>
</dbReference>
<dbReference type="GO" id="GO:0003723">
    <property type="term" value="F:RNA binding"/>
    <property type="evidence" value="ECO:0007669"/>
    <property type="project" value="InterPro"/>
</dbReference>
<dbReference type="EMBL" id="DSDY01000024">
    <property type="protein sequence ID" value="HDS10124.1"/>
    <property type="molecule type" value="Genomic_DNA"/>
</dbReference>
<dbReference type="SUPFAM" id="SSF50182">
    <property type="entry name" value="Sm-like ribonucleoproteins"/>
    <property type="match status" value="1"/>
</dbReference>
<comment type="caution">
    <text evidence="3">The sequence shown here is derived from an EMBL/GenBank/DDBJ whole genome shotgun (WGS) entry which is preliminary data.</text>
</comment>
<keyword evidence="1" id="KW-0687">Ribonucleoprotein</keyword>
<dbReference type="GO" id="GO:1990904">
    <property type="term" value="C:ribonucleoprotein complex"/>
    <property type="evidence" value="ECO:0007669"/>
    <property type="project" value="UniProtKB-KW"/>
</dbReference>
<dbReference type="InterPro" id="IPR001163">
    <property type="entry name" value="Sm_dom_euk/arc"/>
</dbReference>
<dbReference type="Pfam" id="PF01423">
    <property type="entry name" value="LSM"/>
    <property type="match status" value="1"/>
</dbReference>
<dbReference type="AlphaFoldDB" id="A0A7C1I0Y8"/>
<dbReference type="CDD" id="cd01726">
    <property type="entry name" value="LSm6"/>
    <property type="match status" value="1"/>
</dbReference>
<dbReference type="InterPro" id="IPR047575">
    <property type="entry name" value="Sm"/>
</dbReference>
<dbReference type="SMART" id="SM00651">
    <property type="entry name" value="Sm"/>
    <property type="match status" value="1"/>
</dbReference>
<accession>A0A7C1I0Y8</accession>
<reference evidence="3" key="1">
    <citation type="journal article" date="2020" name="mSystems">
        <title>Genome- and Community-Level Interaction Insights into Carbon Utilization and Element Cycling Functions of Hydrothermarchaeota in Hydrothermal Sediment.</title>
        <authorList>
            <person name="Zhou Z."/>
            <person name="Liu Y."/>
            <person name="Xu W."/>
            <person name="Pan J."/>
            <person name="Luo Z.H."/>
            <person name="Li M."/>
        </authorList>
    </citation>
    <scope>NUCLEOTIDE SEQUENCE [LARGE SCALE GENOMIC DNA]</scope>
    <source>
        <strain evidence="3">SpSt-123</strain>
    </source>
</reference>
<organism evidence="3">
    <name type="scientific">Fervidicoccus fontis</name>
    <dbReference type="NCBI Taxonomy" id="683846"/>
    <lineage>
        <taxon>Archaea</taxon>
        <taxon>Thermoproteota</taxon>
        <taxon>Thermoprotei</taxon>
        <taxon>Fervidicoccales</taxon>
        <taxon>Fervidicoccaceae</taxon>
        <taxon>Fervidicoccus</taxon>
    </lineage>
</organism>
<sequence length="83" mass="9374">MSSKNAPPLKYLKDAKGNTVLVKLKDGEEFVGILDFSDSTMNVVLKDCLELKERTGELKTRYGTIFIRGSNILFISLNYTRVE</sequence>